<evidence type="ECO:0000313" key="3">
    <source>
        <dbReference type="Proteomes" id="UP000275256"/>
    </source>
</evidence>
<accession>A0A3M0G8Q0</accession>
<reference evidence="2 3" key="1">
    <citation type="submission" date="2018-10" db="EMBL/GenBank/DDBJ databases">
        <title>Tessaracoccus antarcticuss sp. nov., isolated from sediment.</title>
        <authorList>
            <person name="Zhou L.Y."/>
            <person name="Du Z.J."/>
        </authorList>
    </citation>
    <scope>NUCLEOTIDE SEQUENCE [LARGE SCALE GENOMIC DNA]</scope>
    <source>
        <strain evidence="2 3">JDX10</strain>
    </source>
</reference>
<dbReference type="EMBL" id="REFW01000001">
    <property type="protein sequence ID" value="RMB61410.1"/>
    <property type="molecule type" value="Genomic_DNA"/>
</dbReference>
<feature type="compositionally biased region" description="Acidic residues" evidence="1">
    <location>
        <begin position="1"/>
        <end position="10"/>
    </location>
</feature>
<dbReference type="RefSeq" id="WP_121899958.1">
    <property type="nucleotide sequence ID" value="NZ_REFW01000001.1"/>
</dbReference>
<proteinExistence type="predicted"/>
<gene>
    <name evidence="2" type="ORF">EAX62_01775</name>
</gene>
<name>A0A3M0G8Q0_9ACTN</name>
<feature type="region of interest" description="Disordered" evidence="1">
    <location>
        <begin position="1"/>
        <end position="31"/>
    </location>
</feature>
<dbReference type="AlphaFoldDB" id="A0A3M0G8Q0"/>
<dbReference type="Proteomes" id="UP000275256">
    <property type="component" value="Unassembled WGS sequence"/>
</dbReference>
<evidence type="ECO:0000256" key="1">
    <source>
        <dbReference type="SAM" id="MobiDB-lite"/>
    </source>
</evidence>
<keyword evidence="3" id="KW-1185">Reference proteome</keyword>
<dbReference type="OrthoDB" id="3731026at2"/>
<protein>
    <submittedName>
        <fullName evidence="2">Uncharacterized protein</fullName>
    </submittedName>
</protein>
<organism evidence="2 3">
    <name type="scientific">Tessaracoccus antarcticus</name>
    <dbReference type="NCBI Taxonomy" id="2479848"/>
    <lineage>
        <taxon>Bacteria</taxon>
        <taxon>Bacillati</taxon>
        <taxon>Actinomycetota</taxon>
        <taxon>Actinomycetes</taxon>
        <taxon>Propionibacteriales</taxon>
        <taxon>Propionibacteriaceae</taxon>
        <taxon>Tessaracoccus</taxon>
    </lineage>
</organism>
<evidence type="ECO:0000313" key="2">
    <source>
        <dbReference type="EMBL" id="RMB61410.1"/>
    </source>
</evidence>
<comment type="caution">
    <text evidence="2">The sequence shown here is derived from an EMBL/GenBank/DDBJ whole genome shotgun (WGS) entry which is preliminary data.</text>
</comment>
<feature type="compositionally biased region" description="Acidic residues" evidence="1">
    <location>
        <begin position="20"/>
        <end position="29"/>
    </location>
</feature>
<sequence>MADADDDDLLAPDPALASDSEPEDIDAAVDDGGVSDSQAIVRVWVEDGRLTKVRVSPLWHTKLGRRALDDCFTQALTLANVRVAEVKAHEPRTFDNVDFSQMPRFGPHAFAAFQAAFDDVEQRWGDALERDAQRSPTSRPVISGRHKGVTVSLNGIGAAQRVTFDPTWLDTAQAGAICTHVMRAAENAYARFIPVEDDRRELDDIETEHEFLLTAFQEMLNPKERS</sequence>